<dbReference type="eggNOG" id="ENOG502ZJCA">
    <property type="taxonomic scope" value="Bacteria"/>
</dbReference>
<gene>
    <name evidence="3" type="ORF">HMPREF9141_1912</name>
</gene>
<proteinExistence type="predicted"/>
<feature type="compositionally biased region" description="Polar residues" evidence="1">
    <location>
        <begin position="213"/>
        <end position="225"/>
    </location>
</feature>
<evidence type="ECO:0000313" key="3">
    <source>
        <dbReference type="EMBL" id="EGC19372.1"/>
    </source>
</evidence>
<dbReference type="HOGENOM" id="CLU_100970_0_0_10"/>
<evidence type="ECO:0000256" key="2">
    <source>
        <dbReference type="SAM" id="Phobius"/>
    </source>
</evidence>
<protein>
    <recommendedName>
        <fullName evidence="5">Zinc-ribbon domain-containing protein</fullName>
    </recommendedName>
</protein>
<dbReference type="Proteomes" id="UP000005697">
    <property type="component" value="Unassembled WGS sequence"/>
</dbReference>
<organism evidence="3 4">
    <name type="scientific">Prevotella multiformis DSM 16608</name>
    <dbReference type="NCBI Taxonomy" id="888743"/>
    <lineage>
        <taxon>Bacteria</taxon>
        <taxon>Pseudomonadati</taxon>
        <taxon>Bacteroidota</taxon>
        <taxon>Bacteroidia</taxon>
        <taxon>Bacteroidales</taxon>
        <taxon>Prevotellaceae</taxon>
        <taxon>Prevotella</taxon>
    </lineage>
</organism>
<keyword evidence="2" id="KW-1133">Transmembrane helix</keyword>
<reference evidence="3 4" key="1">
    <citation type="submission" date="2011-01" db="EMBL/GenBank/DDBJ databases">
        <authorList>
            <person name="Muzny D."/>
            <person name="Qin X."/>
            <person name="Deng J."/>
            <person name="Jiang H."/>
            <person name="Liu Y."/>
            <person name="Qu J."/>
            <person name="Song X.-Z."/>
            <person name="Zhang L."/>
            <person name="Thornton R."/>
            <person name="Coyle M."/>
            <person name="Francisco L."/>
            <person name="Jackson L."/>
            <person name="Javaid M."/>
            <person name="Korchina V."/>
            <person name="Kovar C."/>
            <person name="Mata R."/>
            <person name="Mathew T."/>
            <person name="Ngo R."/>
            <person name="Nguyen L."/>
            <person name="Nguyen N."/>
            <person name="Okwuonu G."/>
            <person name="Ongeri F."/>
            <person name="Pham C."/>
            <person name="Simmons D."/>
            <person name="Wilczek-Boney K."/>
            <person name="Hale W."/>
            <person name="Jakkamsetti A."/>
            <person name="Pham P."/>
            <person name="Ruth R."/>
            <person name="San Lucas F."/>
            <person name="Warren J."/>
            <person name="Zhang J."/>
            <person name="Zhao Z."/>
            <person name="Zhou C."/>
            <person name="Zhu D."/>
            <person name="Lee S."/>
            <person name="Bess C."/>
            <person name="Blankenburg K."/>
            <person name="Forbes L."/>
            <person name="Fu Q."/>
            <person name="Gubbala S."/>
            <person name="Hirani K."/>
            <person name="Jayaseelan J.C."/>
            <person name="Lara F."/>
            <person name="Munidasa M."/>
            <person name="Palculict T."/>
            <person name="Patil S."/>
            <person name="Pu L.-L."/>
            <person name="Saada N."/>
            <person name="Tang L."/>
            <person name="Weissenberger G."/>
            <person name="Zhu Y."/>
            <person name="Hemphill L."/>
            <person name="Shang Y."/>
            <person name="Youmans B."/>
            <person name="Ayvaz T."/>
            <person name="Ross M."/>
            <person name="Santibanez J."/>
            <person name="Aqrawi P."/>
            <person name="Gross S."/>
            <person name="Joshi V."/>
            <person name="Fowler G."/>
            <person name="Nazareth L."/>
            <person name="Reid J."/>
            <person name="Worley K."/>
            <person name="Petrosino J."/>
            <person name="Highlander S."/>
            <person name="Gibbs R."/>
        </authorList>
    </citation>
    <scope>NUCLEOTIDE SEQUENCE [LARGE SCALE GENOMIC DNA]</scope>
    <source>
        <strain evidence="3 4">DSM 16608</strain>
    </source>
</reference>
<sequence>MDYVCLLGRRPLQKQNRQRQSKVCPRRAACRFVPAKVQKRKKKRRKSEIVLPSLPFLLPLPIENKEKKKEDMKCPECNHEVNEQEKNCPRCGAPLHHDDKDDDPTLSRGLVVFIIIGTIFLVAFGFYYYAQHKNDPEYTQTAIEPDSNLAENNKAKFDTIARDTTAKDSADSQEQEQAEKVFNSIRGRSHGRHRSRPHDTPAAASDEPAGSPETPSASSSEQQTVAPAASKPRVETIETE</sequence>
<evidence type="ECO:0000256" key="1">
    <source>
        <dbReference type="SAM" id="MobiDB-lite"/>
    </source>
</evidence>
<keyword evidence="2" id="KW-0472">Membrane</keyword>
<dbReference type="AlphaFoldDB" id="F0F8J5"/>
<accession>F0F8J5</accession>
<keyword evidence="2" id="KW-0812">Transmembrane</keyword>
<keyword evidence="4" id="KW-1185">Reference proteome</keyword>
<feature type="compositionally biased region" description="Basic residues" evidence="1">
    <location>
        <begin position="187"/>
        <end position="196"/>
    </location>
</feature>
<evidence type="ECO:0008006" key="5">
    <source>
        <dbReference type="Google" id="ProtNLM"/>
    </source>
</evidence>
<dbReference type="STRING" id="888743.HMPREF9141_1912"/>
<name>F0F8J5_9BACT</name>
<comment type="caution">
    <text evidence="3">The sequence shown here is derived from an EMBL/GenBank/DDBJ whole genome shotgun (WGS) entry which is preliminary data.</text>
</comment>
<dbReference type="EMBL" id="AEWX01000027">
    <property type="protein sequence ID" value="EGC19372.1"/>
    <property type="molecule type" value="Genomic_DNA"/>
</dbReference>
<feature type="transmembrane region" description="Helical" evidence="2">
    <location>
        <begin position="110"/>
        <end position="130"/>
    </location>
</feature>
<feature type="region of interest" description="Disordered" evidence="1">
    <location>
        <begin position="164"/>
        <end position="240"/>
    </location>
</feature>
<evidence type="ECO:0000313" key="4">
    <source>
        <dbReference type="Proteomes" id="UP000005697"/>
    </source>
</evidence>